<keyword evidence="1" id="KW-1133">Transmembrane helix</keyword>
<dbReference type="RefSeq" id="WP_327779172.1">
    <property type="nucleotide sequence ID" value="NZ_JAYXUD010000001.1"/>
</dbReference>
<protein>
    <submittedName>
        <fullName evidence="2">Uncharacterized protein</fullName>
    </submittedName>
</protein>
<keyword evidence="1" id="KW-0812">Transmembrane</keyword>
<sequence length="110" mass="12737">MEQLIQDENRIQALCKLLQNDVDSLQLRAKDTPEKKLEEIKQPVSFIVVLGSSAFGAITLVFARNTEDFIYQAYKVEILDTLSFNDHIPTNEQINKLENQSIKRYIDEHN</sequence>
<accession>A0ABU6LCR0</accession>
<feature type="transmembrane region" description="Helical" evidence="1">
    <location>
        <begin position="44"/>
        <end position="63"/>
    </location>
</feature>
<evidence type="ECO:0000313" key="3">
    <source>
        <dbReference type="Proteomes" id="UP001339429"/>
    </source>
</evidence>
<dbReference type="Proteomes" id="UP001339429">
    <property type="component" value="Unassembled WGS sequence"/>
</dbReference>
<organism evidence="2 3">
    <name type="scientific">Photobacterium piscicola</name>
    <dbReference type="NCBI Taxonomy" id="1378299"/>
    <lineage>
        <taxon>Bacteria</taxon>
        <taxon>Pseudomonadati</taxon>
        <taxon>Pseudomonadota</taxon>
        <taxon>Gammaproteobacteria</taxon>
        <taxon>Vibrionales</taxon>
        <taxon>Vibrionaceae</taxon>
        <taxon>Photobacterium</taxon>
    </lineage>
</organism>
<keyword evidence="1" id="KW-0472">Membrane</keyword>
<evidence type="ECO:0000256" key="1">
    <source>
        <dbReference type="SAM" id="Phobius"/>
    </source>
</evidence>
<keyword evidence="3" id="KW-1185">Reference proteome</keyword>
<dbReference type="EMBL" id="JAYXUD010000001">
    <property type="protein sequence ID" value="MEC6897194.1"/>
    <property type="molecule type" value="Genomic_DNA"/>
</dbReference>
<evidence type="ECO:0000313" key="2">
    <source>
        <dbReference type="EMBL" id="MEC6897194.1"/>
    </source>
</evidence>
<comment type="caution">
    <text evidence="2">The sequence shown here is derived from an EMBL/GenBank/DDBJ whole genome shotgun (WGS) entry which is preliminary data.</text>
</comment>
<proteinExistence type="predicted"/>
<gene>
    <name evidence="2" type="ORF">VXS00_00815</name>
</gene>
<reference evidence="2 3" key="1">
    <citation type="submission" date="2024-01" db="EMBL/GenBank/DDBJ databases">
        <title>Active colonisers of the gastrointestinal tract of Atlantic salmon farmed in a warm water region.</title>
        <authorList>
            <person name="Bowman J.P."/>
        </authorList>
    </citation>
    <scope>NUCLEOTIDE SEQUENCE [LARGE SCALE GENOMIC DNA]</scope>
    <source>
        <strain evidence="2 3">S4MW1</strain>
    </source>
</reference>
<name>A0ABU6LCR0_9GAMM</name>